<evidence type="ECO:0000256" key="1">
    <source>
        <dbReference type="SAM" id="MobiDB-lite"/>
    </source>
</evidence>
<organism evidence="3 4">
    <name type="scientific">Protea cynaroides</name>
    <dbReference type="NCBI Taxonomy" id="273540"/>
    <lineage>
        <taxon>Eukaryota</taxon>
        <taxon>Viridiplantae</taxon>
        <taxon>Streptophyta</taxon>
        <taxon>Embryophyta</taxon>
        <taxon>Tracheophyta</taxon>
        <taxon>Spermatophyta</taxon>
        <taxon>Magnoliopsida</taxon>
        <taxon>Proteales</taxon>
        <taxon>Proteaceae</taxon>
        <taxon>Protea</taxon>
    </lineage>
</organism>
<dbReference type="InterPro" id="IPR006016">
    <property type="entry name" value="UspA"/>
</dbReference>
<dbReference type="AlphaFoldDB" id="A0A9Q0KY61"/>
<feature type="region of interest" description="Disordered" evidence="1">
    <location>
        <begin position="1"/>
        <end position="20"/>
    </location>
</feature>
<dbReference type="Gene3D" id="3.40.50.620">
    <property type="entry name" value="HUPs"/>
    <property type="match status" value="1"/>
</dbReference>
<comment type="caution">
    <text evidence="3">The sequence shown here is derived from an EMBL/GenBank/DDBJ whole genome shotgun (WGS) entry which is preliminary data.</text>
</comment>
<dbReference type="CDD" id="cd23659">
    <property type="entry name" value="USP_At3g01520-like"/>
    <property type="match status" value="1"/>
</dbReference>
<name>A0A9Q0KY61_9MAGN</name>
<dbReference type="InterPro" id="IPR006015">
    <property type="entry name" value="Universal_stress_UspA"/>
</dbReference>
<evidence type="ECO:0000259" key="2">
    <source>
        <dbReference type="Pfam" id="PF00582"/>
    </source>
</evidence>
<dbReference type="PANTHER" id="PTHR31964">
    <property type="entry name" value="ADENINE NUCLEOTIDE ALPHA HYDROLASES-LIKE SUPERFAMILY PROTEIN"/>
    <property type="match status" value="1"/>
</dbReference>
<feature type="compositionally biased region" description="Basic and acidic residues" evidence="1">
    <location>
        <begin position="7"/>
        <end position="18"/>
    </location>
</feature>
<dbReference type="Pfam" id="PF00582">
    <property type="entry name" value="Usp"/>
    <property type="match status" value="1"/>
</dbReference>
<dbReference type="PANTHER" id="PTHR31964:SF124">
    <property type="entry name" value="ADENINE NUCLEOTIDE ALPHA HYDROLASES-LIKE SUPERFAMILY PROTEIN"/>
    <property type="match status" value="1"/>
</dbReference>
<reference evidence="3" key="1">
    <citation type="journal article" date="2023" name="Plant J.">
        <title>The genome of the king protea, Protea cynaroides.</title>
        <authorList>
            <person name="Chang J."/>
            <person name="Duong T.A."/>
            <person name="Schoeman C."/>
            <person name="Ma X."/>
            <person name="Roodt D."/>
            <person name="Barker N."/>
            <person name="Li Z."/>
            <person name="Van de Peer Y."/>
            <person name="Mizrachi E."/>
        </authorList>
    </citation>
    <scope>NUCLEOTIDE SEQUENCE</scope>
    <source>
        <tissue evidence="3">Young leaves</tissue>
    </source>
</reference>
<dbReference type="EMBL" id="JAMYWD010000002">
    <property type="protein sequence ID" value="KAJ4979057.1"/>
    <property type="molecule type" value="Genomic_DNA"/>
</dbReference>
<accession>A0A9Q0KY61</accession>
<dbReference type="PRINTS" id="PR01438">
    <property type="entry name" value="UNVRSLSTRESS"/>
</dbReference>
<evidence type="ECO:0000313" key="3">
    <source>
        <dbReference type="EMBL" id="KAJ4979057.1"/>
    </source>
</evidence>
<sequence>METTFTSERDAADQERMKKQQQAMVEVEKKQLKVMVAIDESERSVHALKWVLDHFFFSLSSSSAGEAAEAHESTQNHEQGMLILLHVQKPFVNYFLPTRPGIYATPVMLESVKKAQERNSAALLAPVLKLCKERQVKAEAMIVRGEPKEMICQTAEQICPTLLVVGSRDLGMIKRAVLGSVSDYCAHHAKCPILIVKPPK</sequence>
<evidence type="ECO:0000313" key="4">
    <source>
        <dbReference type="Proteomes" id="UP001141806"/>
    </source>
</evidence>
<proteinExistence type="predicted"/>
<dbReference type="InterPro" id="IPR014729">
    <property type="entry name" value="Rossmann-like_a/b/a_fold"/>
</dbReference>
<dbReference type="Proteomes" id="UP001141806">
    <property type="component" value="Unassembled WGS sequence"/>
</dbReference>
<keyword evidence="4" id="KW-1185">Reference proteome</keyword>
<gene>
    <name evidence="3" type="ORF">NE237_009837</name>
</gene>
<dbReference type="SUPFAM" id="SSF52402">
    <property type="entry name" value="Adenine nucleotide alpha hydrolases-like"/>
    <property type="match status" value="1"/>
</dbReference>
<protein>
    <recommendedName>
        <fullName evidence="2">UspA domain-containing protein</fullName>
    </recommendedName>
</protein>
<feature type="domain" description="UspA" evidence="2">
    <location>
        <begin position="33"/>
        <end position="197"/>
    </location>
</feature>
<dbReference type="OrthoDB" id="1744759at2759"/>